<evidence type="ECO:0000256" key="3">
    <source>
        <dbReference type="ARBA" id="ARBA00022989"/>
    </source>
</evidence>
<dbReference type="Pfam" id="PF00335">
    <property type="entry name" value="Tetraspanin"/>
    <property type="match status" value="1"/>
</dbReference>
<proteinExistence type="predicted"/>
<dbReference type="Proteomes" id="UP000594454">
    <property type="component" value="Chromosome 2"/>
</dbReference>
<feature type="transmembrane region" description="Helical" evidence="5">
    <location>
        <begin position="125"/>
        <end position="148"/>
    </location>
</feature>
<evidence type="ECO:0000256" key="2">
    <source>
        <dbReference type="ARBA" id="ARBA00022692"/>
    </source>
</evidence>
<evidence type="ECO:0008006" key="8">
    <source>
        <dbReference type="Google" id="ProtNLM"/>
    </source>
</evidence>
<feature type="transmembrane region" description="Helical" evidence="5">
    <location>
        <begin position="94"/>
        <end position="113"/>
    </location>
</feature>
<feature type="transmembrane region" description="Helical" evidence="5">
    <location>
        <begin position="256"/>
        <end position="277"/>
    </location>
</feature>
<dbReference type="GO" id="GO:0016020">
    <property type="term" value="C:membrane"/>
    <property type="evidence" value="ECO:0007669"/>
    <property type="project" value="UniProtKB-SubCell"/>
</dbReference>
<dbReference type="EMBL" id="LR899010">
    <property type="protein sequence ID" value="CAD7081237.1"/>
    <property type="molecule type" value="Genomic_DNA"/>
</dbReference>
<dbReference type="OrthoDB" id="6239677at2759"/>
<keyword evidence="2 5" id="KW-0812">Transmembrane</keyword>
<evidence type="ECO:0000256" key="4">
    <source>
        <dbReference type="ARBA" id="ARBA00023136"/>
    </source>
</evidence>
<comment type="subcellular location">
    <subcellularLocation>
        <location evidence="1">Membrane</location>
        <topology evidence="1">Multi-pass membrane protein</topology>
    </subcellularLocation>
</comment>
<keyword evidence="7" id="KW-1185">Reference proteome</keyword>
<feature type="transmembrane region" description="Helical" evidence="5">
    <location>
        <begin position="45"/>
        <end position="74"/>
    </location>
</feature>
<evidence type="ECO:0000256" key="5">
    <source>
        <dbReference type="SAM" id="Phobius"/>
    </source>
</evidence>
<dbReference type="InterPro" id="IPR008952">
    <property type="entry name" value="Tetraspanin_EC2_sf"/>
</dbReference>
<evidence type="ECO:0000313" key="6">
    <source>
        <dbReference type="EMBL" id="CAD7081237.1"/>
    </source>
</evidence>
<dbReference type="SUPFAM" id="SSF48652">
    <property type="entry name" value="Tetraspanin"/>
    <property type="match status" value="1"/>
</dbReference>
<evidence type="ECO:0000256" key="1">
    <source>
        <dbReference type="ARBA" id="ARBA00004141"/>
    </source>
</evidence>
<keyword evidence="4 5" id="KW-0472">Membrane</keyword>
<dbReference type="Gene3D" id="1.10.1450.10">
    <property type="entry name" value="Tetraspanin"/>
    <property type="match status" value="1"/>
</dbReference>
<name>A0A7R8UIL5_HERIL</name>
<dbReference type="CDD" id="cd03127">
    <property type="entry name" value="tetraspanin_LEL"/>
    <property type="match status" value="1"/>
</dbReference>
<dbReference type="AlphaFoldDB" id="A0A7R8UIL5"/>
<protein>
    <recommendedName>
        <fullName evidence="8">Tetraspanin</fullName>
    </recommendedName>
</protein>
<dbReference type="InParanoid" id="A0A7R8UIL5"/>
<organism evidence="6 7">
    <name type="scientific">Hermetia illucens</name>
    <name type="common">Black soldier fly</name>
    <dbReference type="NCBI Taxonomy" id="343691"/>
    <lineage>
        <taxon>Eukaryota</taxon>
        <taxon>Metazoa</taxon>
        <taxon>Ecdysozoa</taxon>
        <taxon>Arthropoda</taxon>
        <taxon>Hexapoda</taxon>
        <taxon>Insecta</taxon>
        <taxon>Pterygota</taxon>
        <taxon>Neoptera</taxon>
        <taxon>Endopterygota</taxon>
        <taxon>Diptera</taxon>
        <taxon>Brachycera</taxon>
        <taxon>Stratiomyomorpha</taxon>
        <taxon>Stratiomyidae</taxon>
        <taxon>Hermetiinae</taxon>
        <taxon>Hermetia</taxon>
    </lineage>
</organism>
<keyword evidence="3 5" id="KW-1133">Transmembrane helix</keyword>
<reference evidence="6 7" key="1">
    <citation type="submission" date="2020-11" db="EMBL/GenBank/DDBJ databases">
        <authorList>
            <person name="Wallbank WR R."/>
            <person name="Pardo Diaz C."/>
            <person name="Kozak K."/>
            <person name="Martin S."/>
            <person name="Jiggins C."/>
            <person name="Moest M."/>
            <person name="Warren A I."/>
            <person name="Generalovic N T."/>
            <person name="Byers J.R.P. K."/>
            <person name="Montejo-Kovacevich G."/>
            <person name="Yen C E."/>
        </authorList>
    </citation>
    <scope>NUCLEOTIDE SEQUENCE [LARGE SCALE GENOMIC DNA]</scope>
</reference>
<evidence type="ECO:0000313" key="7">
    <source>
        <dbReference type="Proteomes" id="UP000594454"/>
    </source>
</evidence>
<accession>A0A7R8UIL5</accession>
<dbReference type="InterPro" id="IPR018499">
    <property type="entry name" value="Tetraspanin/Peripherin"/>
</dbReference>
<sequence length="319" mass="36188">MNHPGGDCNYGENGPFRSEILRKVIVRLRPHDIPRMPASDSKEFTLYYALVTIFSIISLNILGAMTLMACYLTLLNWNEMKVSASFEVLYASTGLISVFLIKICQCFVSFYAGMEKRKEQNRLTAVNNFMYVPCILILWLGLSCTQVYQNKVLSLMSLKHGPDDKNSFVWRHLAFKHPPFETLQSYMVDESMEKAWDSVQMKFRCCGSYGLQDYIDLNMRPPKSCYTSSKPKSCERGCLPIVNVILYDLASQIHSVILWLLIPIEGLLAMFTILAFFTKMNQIHQNILEVNGSGSGGDNSDTVNVYATYDVPVTSIPRT</sequence>
<gene>
    <name evidence="6" type="ORF">HERILL_LOCUS4354</name>
</gene>